<reference evidence="1" key="1">
    <citation type="journal article" date="2014" name="Genome Biol. Evol.">
        <title>Pangenome evidence for extensive interdomain horizontal transfer affecting lineage core and shell genes in uncultured planktonic thaumarchaeota and euryarchaeota.</title>
        <authorList>
            <person name="Deschamps P."/>
            <person name="Zivanovic Y."/>
            <person name="Moreira D."/>
            <person name="Rodriguez-Valera F."/>
            <person name="Lopez-Garcia P."/>
        </authorList>
    </citation>
    <scope>NUCLEOTIDE SEQUENCE</scope>
</reference>
<evidence type="ECO:0000313" key="1">
    <source>
        <dbReference type="EMBL" id="AIF22324.1"/>
    </source>
</evidence>
<dbReference type="EMBL" id="KF901208">
    <property type="protein sequence ID" value="AIF22324.1"/>
    <property type="molecule type" value="Genomic_DNA"/>
</dbReference>
<name>A0A075I326_9ARCH</name>
<accession>A0A075I326</accession>
<dbReference type="AlphaFoldDB" id="A0A075I326"/>
<protein>
    <submittedName>
        <fullName evidence="1">Uncharacterized protein</fullName>
    </submittedName>
</protein>
<organism evidence="1">
    <name type="scientific">uncultured marine thaumarchaeote SAT1000_09_B07</name>
    <dbReference type="NCBI Taxonomy" id="1456367"/>
    <lineage>
        <taxon>Archaea</taxon>
        <taxon>Nitrososphaerota</taxon>
        <taxon>environmental samples</taxon>
    </lineage>
</organism>
<proteinExistence type="predicted"/>
<sequence>MVFWRKKSIMAVEITTVALVLSSLALVPFLQTDEQATSHPCPETHKLFCNSFFVDAVYEPENNIVKITYSDNSKMTSLAALEILGMEETFHKEFSQQSFVEIVRFDSAPKYGWASMPVVFSINHEGLGKIELKTEIHPYDEPKPKVIYSIISHSEQRNTYTEFMEDRETEKNKP</sequence>